<sequence length="133" mass="15899">NYTSIKEFLDTLSLYTTSLNPNIYENILNHIDFFTNKNYQDNLHKLINLHKDYESLMNAILNNLGFVIKHFETIKEWLSSNEFKTRYKDENHPYPSLLDPNKLKDINEELNYHSIDANLAWELNLPLPDNYEF</sequence>
<proteinExistence type="predicted"/>
<name>A0A4Q9JSD0_9BACT</name>
<organism evidence="1 2">
    <name type="scientific">Campylobacter novaezeelandiae</name>
    <dbReference type="NCBI Taxonomy" id="2267891"/>
    <lineage>
        <taxon>Bacteria</taxon>
        <taxon>Pseudomonadati</taxon>
        <taxon>Campylobacterota</taxon>
        <taxon>Epsilonproteobacteria</taxon>
        <taxon>Campylobacterales</taxon>
        <taxon>Campylobacteraceae</taxon>
        <taxon>Campylobacter</taxon>
    </lineage>
</organism>
<accession>A0A4Q9JSD0</accession>
<protein>
    <submittedName>
        <fullName evidence="1">Capsular biosynthesis protein</fullName>
    </submittedName>
</protein>
<gene>
    <name evidence="1" type="ORF">DU473_08260</name>
</gene>
<comment type="caution">
    <text evidence="1">The sequence shown here is derived from an EMBL/GenBank/DDBJ whole genome shotgun (WGS) entry which is preliminary data.</text>
</comment>
<dbReference type="Proteomes" id="UP000292583">
    <property type="component" value="Unassembled WGS sequence"/>
</dbReference>
<feature type="non-terminal residue" evidence="1">
    <location>
        <position position="133"/>
    </location>
</feature>
<evidence type="ECO:0000313" key="2">
    <source>
        <dbReference type="Proteomes" id="UP000292583"/>
    </source>
</evidence>
<dbReference type="EMBL" id="QPGR01000051">
    <property type="protein sequence ID" value="TBR78108.1"/>
    <property type="molecule type" value="Genomic_DNA"/>
</dbReference>
<evidence type="ECO:0000313" key="1">
    <source>
        <dbReference type="EMBL" id="TBR78108.1"/>
    </source>
</evidence>
<reference evidence="1 2" key="1">
    <citation type="submission" date="2018-07" db="EMBL/GenBank/DDBJ databases">
        <title>Campylobacter zealandensis sp. nov., isolated from birds and water in New Zealand.</title>
        <authorList>
            <person name="Wilkinson D.A."/>
            <person name="Biggs P.J."/>
            <person name="French N.P."/>
            <person name="Midwinter A.C."/>
        </authorList>
    </citation>
    <scope>NUCLEOTIDE SEQUENCE [LARGE SCALE GENOMIC DNA]</scope>
    <source>
        <strain evidence="1 2">B423b</strain>
    </source>
</reference>
<keyword evidence="2" id="KW-1185">Reference proteome</keyword>
<feature type="non-terminal residue" evidence="1">
    <location>
        <position position="1"/>
    </location>
</feature>
<dbReference type="AlphaFoldDB" id="A0A4Q9JSD0"/>